<evidence type="ECO:0000256" key="1">
    <source>
        <dbReference type="ARBA" id="ARBA00022448"/>
    </source>
</evidence>
<evidence type="ECO:0000256" key="2">
    <source>
        <dbReference type="ARBA" id="ARBA00022475"/>
    </source>
</evidence>
<keyword evidence="15" id="KW-1185">Reference proteome</keyword>
<dbReference type="Pfam" id="PF04060">
    <property type="entry name" value="FeS"/>
    <property type="match status" value="1"/>
</dbReference>
<feature type="domain" description="4Fe-4S ferredoxin-type" evidence="12">
    <location>
        <begin position="85"/>
        <end position="114"/>
    </location>
</feature>
<dbReference type="PANTHER" id="PTHR42859:SF3">
    <property type="entry name" value="ION-TRANSLOCATING OXIDOREDUCTASE COMPLEX SUBUNIT B"/>
    <property type="match status" value="1"/>
</dbReference>
<evidence type="ECO:0000313" key="14">
    <source>
        <dbReference type="EMBL" id="MDN4120797.1"/>
    </source>
</evidence>
<evidence type="ECO:0000256" key="7">
    <source>
        <dbReference type="ARBA" id="ARBA00022967"/>
    </source>
</evidence>
<accession>A0ABT8EHW4</accession>
<name>A0ABT8EHW4_9BURK</name>
<keyword evidence="2" id="KW-1003">Cell membrane</keyword>
<keyword evidence="5" id="KW-0479">Metal-binding</keyword>
<dbReference type="NCBIfam" id="TIGR01944">
    <property type="entry name" value="rnfB"/>
    <property type="match status" value="1"/>
</dbReference>
<evidence type="ECO:0000256" key="9">
    <source>
        <dbReference type="ARBA" id="ARBA00023004"/>
    </source>
</evidence>
<dbReference type="PROSITE" id="PS51379">
    <property type="entry name" value="4FE4S_FER_2"/>
    <property type="match status" value="2"/>
</dbReference>
<sequence>MAPSIFLLMPTESLIAQVNALLPQTQCTRCGYEACQPYAKAIVQENEAINRCPPGGKAGIEQLAQLLQRPILDLDPECGSFDGPSRAVIIEEHCIGCTLCIQACPVDAIVGANKLMHTVLAQDCTGCELCIPPCPVDCIVMVPTDEWSPNDAQQAAQRYSERQQRLTTKMGNESGAVARTLSNKPSLAKAANEAEQRQALIADALARARARRAQTQRS</sequence>
<evidence type="ECO:0000259" key="13">
    <source>
        <dbReference type="PROSITE" id="PS51656"/>
    </source>
</evidence>
<feature type="domain" description="4Fe-4S ferredoxin-type" evidence="12">
    <location>
        <begin position="116"/>
        <end position="144"/>
    </location>
</feature>
<protein>
    <submittedName>
        <fullName evidence="14">RnfABCDGE type electron transport complex subunit B</fullName>
    </submittedName>
</protein>
<keyword evidence="4" id="KW-0997">Cell inner membrane</keyword>
<keyword evidence="9" id="KW-0408">Iron</keyword>
<dbReference type="InterPro" id="IPR017900">
    <property type="entry name" value="4Fe4S_Fe_S_CS"/>
</dbReference>
<gene>
    <name evidence="14" type="ORF">LMS43_05825</name>
</gene>
<comment type="caution">
    <text evidence="14">The sequence shown here is derived from an EMBL/GenBank/DDBJ whole genome shotgun (WGS) entry which is preliminary data.</text>
</comment>
<evidence type="ECO:0000256" key="6">
    <source>
        <dbReference type="ARBA" id="ARBA00022737"/>
    </source>
</evidence>
<reference evidence="14" key="1">
    <citation type="submission" date="2021-11" db="EMBL/GenBank/DDBJ databases">
        <title>Draft genome sequence of Alcaligenes endophyticus type strain CCUG 75668T.</title>
        <authorList>
            <person name="Salva-Serra F."/>
            <person name="Duran R.E."/>
            <person name="Seeger M."/>
            <person name="Moore E.R.B."/>
            <person name="Jaen-Luchoro D."/>
        </authorList>
    </citation>
    <scope>NUCLEOTIDE SEQUENCE</scope>
    <source>
        <strain evidence="14">CCUG 75668</strain>
    </source>
</reference>
<dbReference type="InterPro" id="IPR017896">
    <property type="entry name" value="4Fe4S_Fe-S-bd"/>
</dbReference>
<dbReference type="EMBL" id="JAJHNU010000001">
    <property type="protein sequence ID" value="MDN4120797.1"/>
    <property type="molecule type" value="Genomic_DNA"/>
</dbReference>
<evidence type="ECO:0000256" key="4">
    <source>
        <dbReference type="ARBA" id="ARBA00022519"/>
    </source>
</evidence>
<keyword evidence="6" id="KW-0677">Repeat</keyword>
<evidence type="ECO:0000256" key="5">
    <source>
        <dbReference type="ARBA" id="ARBA00022723"/>
    </source>
</evidence>
<evidence type="ECO:0000313" key="15">
    <source>
        <dbReference type="Proteomes" id="UP001168613"/>
    </source>
</evidence>
<evidence type="ECO:0000256" key="10">
    <source>
        <dbReference type="ARBA" id="ARBA00023014"/>
    </source>
</evidence>
<dbReference type="Gene3D" id="1.10.15.40">
    <property type="entry name" value="Electron transport complex subunit B, putative Fe-S cluster"/>
    <property type="match status" value="1"/>
</dbReference>
<dbReference type="PANTHER" id="PTHR42859">
    <property type="entry name" value="OXIDOREDUCTASE"/>
    <property type="match status" value="1"/>
</dbReference>
<dbReference type="RefSeq" id="WP_266124506.1">
    <property type="nucleotide sequence ID" value="NZ_JAJHNU010000001.1"/>
</dbReference>
<dbReference type="Proteomes" id="UP001168613">
    <property type="component" value="Unassembled WGS sequence"/>
</dbReference>
<dbReference type="InterPro" id="IPR010207">
    <property type="entry name" value="Elect_transpt_cplx_RnfB/RsxB"/>
</dbReference>
<keyword evidence="7" id="KW-1278">Translocase</keyword>
<dbReference type="SUPFAM" id="SSF54862">
    <property type="entry name" value="4Fe-4S ferredoxins"/>
    <property type="match status" value="1"/>
</dbReference>
<dbReference type="PROSITE" id="PS00198">
    <property type="entry name" value="4FE4S_FER_1"/>
    <property type="match status" value="2"/>
</dbReference>
<proteinExistence type="predicted"/>
<feature type="domain" description="4Fe-4S" evidence="13">
    <location>
        <begin position="10"/>
        <end position="69"/>
    </location>
</feature>
<keyword evidence="10" id="KW-0411">Iron-sulfur</keyword>
<dbReference type="Pfam" id="PF14697">
    <property type="entry name" value="Fer4_21"/>
    <property type="match status" value="1"/>
</dbReference>
<dbReference type="PROSITE" id="PS51656">
    <property type="entry name" value="4FE4S"/>
    <property type="match status" value="1"/>
</dbReference>
<organism evidence="14 15">
    <name type="scientific">Alcaligenes endophyticus</name>
    <dbReference type="NCBI Taxonomy" id="1929088"/>
    <lineage>
        <taxon>Bacteria</taxon>
        <taxon>Pseudomonadati</taxon>
        <taxon>Pseudomonadota</taxon>
        <taxon>Betaproteobacteria</taxon>
        <taxon>Burkholderiales</taxon>
        <taxon>Alcaligenaceae</taxon>
        <taxon>Alcaligenes</taxon>
    </lineage>
</organism>
<dbReference type="InterPro" id="IPR007202">
    <property type="entry name" value="4Fe-4S_dom"/>
</dbReference>
<dbReference type="InterPro" id="IPR050294">
    <property type="entry name" value="RnfB_subfamily"/>
</dbReference>
<keyword evidence="1" id="KW-0813">Transport</keyword>
<evidence type="ECO:0000256" key="11">
    <source>
        <dbReference type="ARBA" id="ARBA00023136"/>
    </source>
</evidence>
<keyword evidence="11" id="KW-0472">Membrane</keyword>
<keyword evidence="8" id="KW-0249">Electron transport</keyword>
<dbReference type="Gene3D" id="3.30.70.20">
    <property type="match status" value="1"/>
</dbReference>
<evidence type="ECO:0000259" key="12">
    <source>
        <dbReference type="PROSITE" id="PS51379"/>
    </source>
</evidence>
<evidence type="ECO:0000256" key="8">
    <source>
        <dbReference type="ARBA" id="ARBA00022982"/>
    </source>
</evidence>
<evidence type="ECO:0000256" key="3">
    <source>
        <dbReference type="ARBA" id="ARBA00022485"/>
    </source>
</evidence>
<keyword evidence="3" id="KW-0004">4Fe-4S</keyword>